<organism evidence="1 2">
    <name type="scientific">Xanthomonas cannabis</name>
    <dbReference type="NCBI Taxonomy" id="1885674"/>
    <lineage>
        <taxon>Bacteria</taxon>
        <taxon>Pseudomonadati</taxon>
        <taxon>Pseudomonadota</taxon>
        <taxon>Gammaproteobacteria</taxon>
        <taxon>Lysobacterales</taxon>
        <taxon>Lysobacteraceae</taxon>
        <taxon>Xanthomonas</taxon>
    </lineage>
</organism>
<name>A0ABR6JNJ4_9XANT</name>
<keyword evidence="2" id="KW-1185">Reference proteome</keyword>
<proteinExistence type="predicted"/>
<evidence type="ECO:0000313" key="1">
    <source>
        <dbReference type="EMBL" id="MBB4594399.1"/>
    </source>
</evidence>
<accession>A0ABR6JNJ4</accession>
<evidence type="ECO:0000313" key="2">
    <source>
        <dbReference type="Proteomes" id="UP000554726"/>
    </source>
</evidence>
<comment type="caution">
    <text evidence="1">The sequence shown here is derived from an EMBL/GenBank/DDBJ whole genome shotgun (WGS) entry which is preliminary data.</text>
</comment>
<sequence>MESLDGLKANFCDEVHVLDSGALKTPGFLARFAVTGLL</sequence>
<dbReference type="Proteomes" id="UP000554726">
    <property type="component" value="Unassembled WGS sequence"/>
</dbReference>
<dbReference type="EMBL" id="JACHNS010000005">
    <property type="protein sequence ID" value="MBB4594399.1"/>
    <property type="molecule type" value="Genomic_DNA"/>
</dbReference>
<reference evidence="1 2" key="1">
    <citation type="submission" date="2020-08" db="EMBL/GenBank/DDBJ databases">
        <title>Studying the diversity of plant-associated saprophytic bacteria and their role in host health and plant-pathogen interactions.</title>
        <authorList>
            <person name="Potnis N."/>
        </authorList>
    </citation>
    <scope>NUCLEOTIDE SEQUENCE [LARGE SCALE GENOMIC DNA]</scope>
    <source>
        <strain evidence="1 2">F16</strain>
    </source>
</reference>
<gene>
    <name evidence="1" type="ORF">FHR60_003092</name>
</gene>
<protein>
    <recommendedName>
        <fullName evidence="3">Transposase</fullName>
    </recommendedName>
</protein>
<evidence type="ECO:0008006" key="3">
    <source>
        <dbReference type="Google" id="ProtNLM"/>
    </source>
</evidence>